<organism evidence="2 3">
    <name type="scientific">Zea mays</name>
    <name type="common">Maize</name>
    <dbReference type="NCBI Taxonomy" id="4577"/>
    <lineage>
        <taxon>Eukaryota</taxon>
        <taxon>Viridiplantae</taxon>
        <taxon>Streptophyta</taxon>
        <taxon>Embryophyta</taxon>
        <taxon>Tracheophyta</taxon>
        <taxon>Spermatophyta</taxon>
        <taxon>Magnoliopsida</taxon>
        <taxon>Liliopsida</taxon>
        <taxon>Poales</taxon>
        <taxon>Poaceae</taxon>
        <taxon>PACMAD clade</taxon>
        <taxon>Panicoideae</taxon>
        <taxon>Andropogonodae</taxon>
        <taxon>Andropogoneae</taxon>
        <taxon>Tripsacinae</taxon>
        <taxon>Zea</taxon>
    </lineage>
</organism>
<proteinExistence type="predicted"/>
<reference evidence="2 3" key="1">
    <citation type="journal article" date="2018" name="Nat. Genet.">
        <title>Extensive intraspecific gene order and gene structural variations between Mo17 and other maize genomes.</title>
        <authorList>
            <person name="Sun S."/>
            <person name="Zhou Y."/>
            <person name="Chen J."/>
            <person name="Shi J."/>
            <person name="Zhao H."/>
            <person name="Zhao H."/>
            <person name="Song W."/>
            <person name="Zhang M."/>
            <person name="Cui Y."/>
            <person name="Dong X."/>
            <person name="Liu H."/>
            <person name="Ma X."/>
            <person name="Jiao Y."/>
            <person name="Wang B."/>
            <person name="Wei X."/>
            <person name="Stein J.C."/>
            <person name="Glaubitz J.C."/>
            <person name="Lu F."/>
            <person name="Yu G."/>
            <person name="Liang C."/>
            <person name="Fengler K."/>
            <person name="Li B."/>
            <person name="Rafalski A."/>
            <person name="Schnable P.S."/>
            <person name="Ware D.H."/>
            <person name="Buckler E.S."/>
            <person name="Lai J."/>
        </authorList>
    </citation>
    <scope>NUCLEOTIDE SEQUENCE [LARGE SCALE GENOMIC DNA]</scope>
    <source>
        <strain evidence="3">cv. Missouri 17</strain>
        <tissue evidence="2">Seedling</tissue>
    </source>
</reference>
<feature type="region of interest" description="Disordered" evidence="1">
    <location>
        <begin position="1"/>
        <end position="31"/>
    </location>
</feature>
<dbReference type="Proteomes" id="UP000251960">
    <property type="component" value="Chromosome 5"/>
</dbReference>
<feature type="region of interest" description="Disordered" evidence="1">
    <location>
        <begin position="260"/>
        <end position="301"/>
    </location>
</feature>
<dbReference type="EMBL" id="NCVQ01000006">
    <property type="protein sequence ID" value="PWZ19739.1"/>
    <property type="molecule type" value="Genomic_DNA"/>
</dbReference>
<evidence type="ECO:0000313" key="2">
    <source>
        <dbReference type="EMBL" id="PWZ19739.1"/>
    </source>
</evidence>
<gene>
    <name evidence="2" type="ORF">Zm00014a_028146</name>
</gene>
<sequence>MRCTGRPVGLPEHDGGDEAENGNGADSGAAEIDEHLLPGLGLLPPPLAPDEVSVPPPGRLLLLLLPSLPRPHHGGRDQPHGAFAADRRAVGVLDGKADLPDVRRLQGAGDGGLELAPGEHERVAQQRVARVPVPVDGDGAAAGHVDRAAAAGVDRDPAELQLRRGGGGGGAADGHGGALALHGVDAEGRGEEPRGRRARLHDAGQQRLAAVVDVHGGDEAARDGELWLSLGTGHGGSCRCGAVVVGREREGVGEEALRRGEEEVRARGGQRRPPREAERAPRLRVGGERPEARGRAAGGGQGRAVEAAQRAGQHVGGEVLQGGGAPPRHVPDGLWRLSAAAALRFNGASSTAGRRVAPSQTGGATLQSKVLQSRPVTSGRWAAGTGWRYGSGSEVLRPLIEDGAGCASCRAMPLLSG</sequence>
<dbReference type="AlphaFoldDB" id="A0A3L6EFB8"/>
<name>A0A3L6EFB8_MAIZE</name>
<accession>A0A3L6EFB8</accession>
<comment type="caution">
    <text evidence="2">The sequence shown here is derived from an EMBL/GenBank/DDBJ whole genome shotgun (WGS) entry which is preliminary data.</text>
</comment>
<protein>
    <submittedName>
        <fullName evidence="2">Uncharacterized protein</fullName>
    </submittedName>
</protein>
<evidence type="ECO:0000313" key="3">
    <source>
        <dbReference type="Proteomes" id="UP000251960"/>
    </source>
</evidence>
<evidence type="ECO:0000256" key="1">
    <source>
        <dbReference type="SAM" id="MobiDB-lite"/>
    </source>
</evidence>
<feature type="compositionally biased region" description="Basic and acidic residues" evidence="1">
    <location>
        <begin position="273"/>
        <end position="294"/>
    </location>
</feature>